<evidence type="ECO:0000256" key="1">
    <source>
        <dbReference type="SAM" id="MobiDB-lite"/>
    </source>
</evidence>
<dbReference type="Proteomes" id="UP001620626">
    <property type="component" value="Unassembled WGS sequence"/>
</dbReference>
<comment type="caution">
    <text evidence="2">The sequence shown here is derived from an EMBL/GenBank/DDBJ whole genome shotgun (WGS) entry which is preliminary data.</text>
</comment>
<keyword evidence="3" id="KW-1185">Reference proteome</keyword>
<sequence>MNKRFSNASSRDCAPEDDDETAAMVTSGGNDEEEHQQQQHQAEEEEEEEEVKPSSRGAAQCQQQKKRTSKTGEAEEEEGEELIQQEDDLQSVESQNENCRADFCLDRHDHQQNGNAAADDDECCDQEKLKLIEQQEMPAEAPLEAKGRPRPAMLQIHTVQPYQSAEKVKSPAPNAAADEAFLGQMREKKKVAGLIARFNAFAPTTAPAVNNENAAGGGGSNSKKIGGAEPGKVGELRQKFN</sequence>
<feature type="region of interest" description="Disordered" evidence="1">
    <location>
        <begin position="207"/>
        <end position="241"/>
    </location>
</feature>
<dbReference type="EMBL" id="JBICBT010001065">
    <property type="protein sequence ID" value="KAL3084907.1"/>
    <property type="molecule type" value="Genomic_DNA"/>
</dbReference>
<accession>A0ABD2IYB4</accession>
<reference evidence="2 3" key="1">
    <citation type="submission" date="2024-10" db="EMBL/GenBank/DDBJ databases">
        <authorList>
            <person name="Kim D."/>
        </authorList>
    </citation>
    <scope>NUCLEOTIDE SEQUENCE [LARGE SCALE GENOMIC DNA]</scope>
    <source>
        <strain evidence="2">BH-2024</strain>
    </source>
</reference>
<protein>
    <submittedName>
        <fullName evidence="2">Uncharacterized protein</fullName>
    </submittedName>
</protein>
<evidence type="ECO:0000313" key="2">
    <source>
        <dbReference type="EMBL" id="KAL3084907.1"/>
    </source>
</evidence>
<feature type="compositionally biased region" description="Basic and acidic residues" evidence="1">
    <location>
        <begin position="232"/>
        <end position="241"/>
    </location>
</feature>
<evidence type="ECO:0000313" key="3">
    <source>
        <dbReference type="Proteomes" id="UP001620626"/>
    </source>
</evidence>
<gene>
    <name evidence="2" type="ORF">niasHT_035795</name>
</gene>
<name>A0ABD2IYB4_9BILA</name>
<proteinExistence type="predicted"/>
<feature type="region of interest" description="Disordered" evidence="1">
    <location>
        <begin position="1"/>
        <end position="95"/>
    </location>
</feature>
<organism evidence="2 3">
    <name type="scientific">Heterodera trifolii</name>
    <dbReference type="NCBI Taxonomy" id="157864"/>
    <lineage>
        <taxon>Eukaryota</taxon>
        <taxon>Metazoa</taxon>
        <taxon>Ecdysozoa</taxon>
        <taxon>Nematoda</taxon>
        <taxon>Chromadorea</taxon>
        <taxon>Rhabditida</taxon>
        <taxon>Tylenchina</taxon>
        <taxon>Tylenchomorpha</taxon>
        <taxon>Tylenchoidea</taxon>
        <taxon>Heteroderidae</taxon>
        <taxon>Heteroderinae</taxon>
        <taxon>Heterodera</taxon>
    </lineage>
</organism>
<dbReference type="AlphaFoldDB" id="A0ABD2IYB4"/>
<feature type="compositionally biased region" description="Polar residues" evidence="1">
    <location>
        <begin position="1"/>
        <end position="10"/>
    </location>
</feature>
<feature type="compositionally biased region" description="Acidic residues" evidence="1">
    <location>
        <begin position="74"/>
        <end position="90"/>
    </location>
</feature>